<comment type="caution">
    <text evidence="1">The sequence shown here is derived from an EMBL/GenBank/DDBJ whole genome shotgun (WGS) entry which is preliminary data.</text>
</comment>
<name>A0AAN9CVP0_9TELE</name>
<keyword evidence="2" id="KW-1185">Reference proteome</keyword>
<dbReference type="AlphaFoldDB" id="A0AAN9CVP0"/>
<accession>A0AAN9CVP0</accession>
<dbReference type="EMBL" id="JAYKXH010000014">
    <property type="protein sequence ID" value="KAK7145766.1"/>
    <property type="molecule type" value="Genomic_DNA"/>
</dbReference>
<proteinExistence type="predicted"/>
<gene>
    <name evidence="1" type="ORF">R3I93_013485</name>
</gene>
<evidence type="ECO:0000313" key="2">
    <source>
        <dbReference type="Proteomes" id="UP001364617"/>
    </source>
</evidence>
<organism evidence="1 2">
    <name type="scientific">Phoxinus phoxinus</name>
    <name type="common">Eurasian minnow</name>
    <dbReference type="NCBI Taxonomy" id="58324"/>
    <lineage>
        <taxon>Eukaryota</taxon>
        <taxon>Metazoa</taxon>
        <taxon>Chordata</taxon>
        <taxon>Craniata</taxon>
        <taxon>Vertebrata</taxon>
        <taxon>Euteleostomi</taxon>
        <taxon>Actinopterygii</taxon>
        <taxon>Neopterygii</taxon>
        <taxon>Teleostei</taxon>
        <taxon>Ostariophysi</taxon>
        <taxon>Cypriniformes</taxon>
        <taxon>Leuciscidae</taxon>
        <taxon>Phoxininae</taxon>
        <taxon>Phoxinus</taxon>
    </lineage>
</organism>
<protein>
    <submittedName>
        <fullName evidence="1">Uncharacterized protein</fullName>
    </submittedName>
</protein>
<sequence length="111" mass="12381">MSVCSLTGTAVNALVPCGFGCDIRFYRCSRLSCIALKNHLIRMALTALLFSSALNGARDHPGLLWGKSWKHKNGSLLCGFFQLFQIFSYCAVFKPLIHFDVIKSFQRCVVC</sequence>
<dbReference type="Proteomes" id="UP001364617">
    <property type="component" value="Unassembled WGS sequence"/>
</dbReference>
<evidence type="ECO:0000313" key="1">
    <source>
        <dbReference type="EMBL" id="KAK7145766.1"/>
    </source>
</evidence>
<reference evidence="1 2" key="1">
    <citation type="submission" date="2024-02" db="EMBL/GenBank/DDBJ databases">
        <title>Chromosome-level genome assembly of the Eurasian Minnow (Phoxinus phoxinus).</title>
        <authorList>
            <person name="Oriowo T.O."/>
            <person name="Martin S."/>
            <person name="Stange M."/>
            <person name="Chrysostomakis Y."/>
            <person name="Brown T."/>
            <person name="Winkler S."/>
            <person name="Kukowka S."/>
            <person name="Myers E.W."/>
            <person name="Bohne A."/>
        </authorList>
    </citation>
    <scope>NUCLEOTIDE SEQUENCE [LARGE SCALE GENOMIC DNA]</scope>
    <source>
        <strain evidence="1">ZFMK-TIS-60720</strain>
        <tissue evidence="1">Whole Organism</tissue>
    </source>
</reference>